<comment type="function">
    <text evidence="1 6">Component of the RIX1 complex required for processing of ITS2 sequences from 35S pre-rRNA.</text>
</comment>
<dbReference type="PROSITE" id="PS50294">
    <property type="entry name" value="WD_REPEATS_REGION"/>
    <property type="match status" value="2"/>
</dbReference>
<feature type="repeat" description="WD" evidence="5">
    <location>
        <begin position="269"/>
        <end position="310"/>
    </location>
</feature>
<keyword evidence="4" id="KW-0677">Repeat</keyword>
<evidence type="ECO:0000313" key="7">
    <source>
        <dbReference type="EMBL" id="CCG83036.1"/>
    </source>
</evidence>
<feature type="repeat" description="WD" evidence="5">
    <location>
        <begin position="165"/>
        <end position="209"/>
    </location>
</feature>
<protein>
    <recommendedName>
        <fullName evidence="6">Pre-rRNA-processing protein IPI3</fullName>
    </recommendedName>
</protein>
<dbReference type="InterPro" id="IPR015943">
    <property type="entry name" value="WD40/YVTN_repeat-like_dom_sf"/>
</dbReference>
<evidence type="ECO:0000256" key="5">
    <source>
        <dbReference type="PROSITE-ProRule" id="PRU00221"/>
    </source>
</evidence>
<dbReference type="GO" id="GO:0006364">
    <property type="term" value="P:rRNA processing"/>
    <property type="evidence" value="ECO:0007669"/>
    <property type="project" value="UniProtKB-UniRule"/>
</dbReference>
<dbReference type="InterPro" id="IPR019775">
    <property type="entry name" value="WD40_repeat_CS"/>
</dbReference>
<feature type="repeat" description="WD" evidence="5">
    <location>
        <begin position="113"/>
        <end position="146"/>
    </location>
</feature>
<dbReference type="EMBL" id="CAHR02000118">
    <property type="protein sequence ID" value="CCG83036.1"/>
    <property type="molecule type" value="Genomic_DNA"/>
</dbReference>
<evidence type="ECO:0000313" key="8">
    <source>
        <dbReference type="Proteomes" id="UP000013776"/>
    </source>
</evidence>
<evidence type="ECO:0000256" key="1">
    <source>
        <dbReference type="ARBA" id="ARBA00002355"/>
    </source>
</evidence>
<comment type="caution">
    <text evidence="7">The sequence shown here is derived from an EMBL/GenBank/DDBJ whole genome shotgun (WGS) entry which is preliminary data.</text>
</comment>
<comment type="subunit">
    <text evidence="6">Component of the RIX1 complex, composed of IPI1, RIX1/IPI2 and IPI3 in a 1:2:2 stoichiometry. The complex interacts (via RIX1) with MDN1 (via its hexameric AAA ATPase ring) and the pre-60S ribosome particles.</text>
</comment>
<dbReference type="PANTHER" id="PTHR18763">
    <property type="entry name" value="WD-REPEAT PROTEIN 18"/>
    <property type="match status" value="1"/>
</dbReference>
<dbReference type="GO" id="GO:0006261">
    <property type="term" value="P:DNA-templated DNA replication"/>
    <property type="evidence" value="ECO:0007669"/>
    <property type="project" value="TreeGrafter"/>
</dbReference>
<dbReference type="InterPro" id="IPR001680">
    <property type="entry name" value="WD40_rpt"/>
</dbReference>
<evidence type="ECO:0000256" key="6">
    <source>
        <dbReference type="RuleBase" id="RU369067"/>
    </source>
</evidence>
<keyword evidence="3 5" id="KW-0853">WD repeat</keyword>
<dbReference type="GO" id="GO:0005656">
    <property type="term" value="C:nuclear pre-replicative complex"/>
    <property type="evidence" value="ECO:0007669"/>
    <property type="project" value="TreeGrafter"/>
</dbReference>
<keyword evidence="6" id="KW-0698">rRNA processing</keyword>
<gene>
    <name evidence="7" type="ORF">TAPDE_003181</name>
</gene>
<dbReference type="STRING" id="1097556.R4XEY8"/>
<dbReference type="SMART" id="SM00320">
    <property type="entry name" value="WD40"/>
    <property type="match status" value="5"/>
</dbReference>
<accession>R4XEY8</accession>
<dbReference type="SUPFAM" id="SSF50978">
    <property type="entry name" value="WD40 repeat-like"/>
    <property type="match status" value="1"/>
</dbReference>
<dbReference type="Gene3D" id="2.130.10.10">
    <property type="entry name" value="YVTN repeat-like/Quinoprotein amine dehydrogenase"/>
    <property type="match status" value="2"/>
</dbReference>
<dbReference type="InterPro" id="IPR036322">
    <property type="entry name" value="WD40_repeat_dom_sf"/>
</dbReference>
<evidence type="ECO:0000256" key="4">
    <source>
        <dbReference type="ARBA" id="ARBA00022737"/>
    </source>
</evidence>
<dbReference type="eggNOG" id="KOG0646">
    <property type="taxonomic scope" value="Eukaryota"/>
</dbReference>
<dbReference type="AlphaFoldDB" id="R4XEY8"/>
<comment type="similarity">
    <text evidence="2 6">Belongs to the WD repeat IPI3/WDR18 family.</text>
</comment>
<proteinExistence type="inferred from homology"/>
<dbReference type="OrthoDB" id="756370at2759"/>
<keyword evidence="8" id="KW-1185">Reference proteome</keyword>
<dbReference type="InterPro" id="IPR045227">
    <property type="entry name" value="WDR18/Ipi3/RID3"/>
</dbReference>
<name>R4XEY8_TAPDE</name>
<reference evidence="7 8" key="1">
    <citation type="journal article" date="2013" name="MBio">
        <title>Genome sequencing of the plant pathogen Taphrina deformans, the causal agent of peach leaf curl.</title>
        <authorList>
            <person name="Cisse O.H."/>
            <person name="Almeida J.M.G.C.F."/>
            <person name="Fonseca A."/>
            <person name="Kumar A.A."/>
            <person name="Salojaervi J."/>
            <person name="Overmyer K."/>
            <person name="Hauser P.M."/>
            <person name="Pagni M."/>
        </authorList>
    </citation>
    <scope>NUCLEOTIDE SEQUENCE [LARGE SCALE GENOMIC DNA]</scope>
    <source>
        <strain evidence="8">PYCC 5710 / ATCC 11124 / CBS 356.35 / IMI 108563 / JCM 9778 / NBRC 8474</strain>
    </source>
</reference>
<dbReference type="VEuPathDB" id="FungiDB:TAPDE_003181"/>
<dbReference type="Proteomes" id="UP000013776">
    <property type="component" value="Unassembled WGS sequence"/>
</dbReference>
<evidence type="ECO:0000256" key="3">
    <source>
        <dbReference type="ARBA" id="ARBA00022574"/>
    </source>
</evidence>
<evidence type="ECO:0000256" key="2">
    <source>
        <dbReference type="ARBA" id="ARBA00010143"/>
    </source>
</evidence>
<sequence length="435" mass="47362">MEVVVTGSNVSSANSFLTVSDVQSGSHLHTFKLCSSSDRAVALIGSALFVAQNDKAIINVYRWHKEAIDQKIIIPEKLETLACSRDGTWLLGGASSGKIYLWETASGNLVFVKDAHYQSVAACAFSDDGFTFVTGSADTTVQIWKLTDVLDPYTSQELIKPRLTLTNHTLSIVDLHIGAGTSVSARLYTASTDQTVRIWDLATGELLSTLLFPLPVTCLAVDSAERHLYAGTSAGIIHEVKLYKQDKVISVIGDMGAIVTVGQSDEGALMGHESAISSLSLSLDGSLLTSGAGDGQVFVWDVSTKQMVRKLKNQPGPISLLFSTIRPTEEAIVSKSSNNQFQPLKRAQTERDRDEHSVHIKLTHSTRTSKFRPPTDIEAARAGLTHLKGPTTTSDPVAQETIVKLQDELRKLYGTYSELRTKHERLTKDYIATQL</sequence>
<dbReference type="PRINTS" id="PR00320">
    <property type="entry name" value="GPROTEINBRPT"/>
</dbReference>
<dbReference type="PANTHER" id="PTHR18763:SF0">
    <property type="entry name" value="WD REPEAT-CONTAINING PROTEIN 18"/>
    <property type="match status" value="1"/>
</dbReference>
<dbReference type="PROSITE" id="PS00678">
    <property type="entry name" value="WD_REPEATS_1"/>
    <property type="match status" value="2"/>
</dbReference>
<dbReference type="GO" id="GO:0120330">
    <property type="term" value="C:rixosome complex"/>
    <property type="evidence" value="ECO:0007669"/>
    <property type="project" value="UniProtKB-UniRule"/>
</dbReference>
<comment type="subcellular location">
    <subcellularLocation>
        <location evidence="6">Nucleus</location>
    </subcellularLocation>
</comment>
<dbReference type="Pfam" id="PF00400">
    <property type="entry name" value="WD40"/>
    <property type="match status" value="3"/>
</dbReference>
<organism evidence="7 8">
    <name type="scientific">Taphrina deformans (strain PYCC 5710 / ATCC 11124 / CBS 356.35 / IMI 108563 / JCM 9778 / NBRC 8474)</name>
    <name type="common">Peach leaf curl fungus</name>
    <name type="synonym">Lalaria deformans</name>
    <dbReference type="NCBI Taxonomy" id="1097556"/>
    <lineage>
        <taxon>Eukaryota</taxon>
        <taxon>Fungi</taxon>
        <taxon>Dikarya</taxon>
        <taxon>Ascomycota</taxon>
        <taxon>Taphrinomycotina</taxon>
        <taxon>Taphrinomycetes</taxon>
        <taxon>Taphrinales</taxon>
        <taxon>Taphrinaceae</taxon>
        <taxon>Taphrina</taxon>
    </lineage>
</organism>
<keyword evidence="6" id="KW-0539">Nucleus</keyword>
<dbReference type="InterPro" id="IPR020472">
    <property type="entry name" value="WD40_PAC1"/>
</dbReference>
<dbReference type="PROSITE" id="PS50082">
    <property type="entry name" value="WD_REPEATS_2"/>
    <property type="match status" value="3"/>
</dbReference>